<name>A0A934QWW9_9PSEU</name>
<evidence type="ECO:0000259" key="1">
    <source>
        <dbReference type="Pfam" id="PF21962"/>
    </source>
</evidence>
<gene>
    <name evidence="2" type="ORF">JHE00_26860</name>
</gene>
<proteinExistence type="predicted"/>
<accession>A0A934QWW9</accession>
<organism evidence="2 3">
    <name type="scientific">Prauserella cavernicola</name>
    <dbReference type="NCBI Taxonomy" id="2800127"/>
    <lineage>
        <taxon>Bacteria</taxon>
        <taxon>Bacillati</taxon>
        <taxon>Actinomycetota</taxon>
        <taxon>Actinomycetes</taxon>
        <taxon>Pseudonocardiales</taxon>
        <taxon>Pseudonocardiaceae</taxon>
        <taxon>Prauserella</taxon>
    </lineage>
</organism>
<evidence type="ECO:0000313" key="2">
    <source>
        <dbReference type="EMBL" id="MBK1787968.1"/>
    </source>
</evidence>
<dbReference type="Proteomes" id="UP000635245">
    <property type="component" value="Unassembled WGS sequence"/>
</dbReference>
<comment type="caution">
    <text evidence="2">The sequence shown here is derived from an EMBL/GenBank/DDBJ whole genome shotgun (WGS) entry which is preliminary data.</text>
</comment>
<feature type="domain" description="DUF6924" evidence="1">
    <location>
        <begin position="10"/>
        <end position="133"/>
    </location>
</feature>
<evidence type="ECO:0000313" key="3">
    <source>
        <dbReference type="Proteomes" id="UP000635245"/>
    </source>
</evidence>
<dbReference type="EMBL" id="JAENJH010000008">
    <property type="protein sequence ID" value="MBK1787968.1"/>
    <property type="molecule type" value="Genomic_DNA"/>
</dbReference>
<dbReference type="AlphaFoldDB" id="A0A934QWW9"/>
<reference evidence="2" key="1">
    <citation type="submission" date="2020-12" db="EMBL/GenBank/DDBJ databases">
        <title>Prauserella sp. ASG 168, a novel actinomycete isolated from cave rock.</title>
        <authorList>
            <person name="Suriyachadkun C."/>
        </authorList>
    </citation>
    <scope>NUCLEOTIDE SEQUENCE</scope>
    <source>
        <strain evidence="2">ASG 168</strain>
    </source>
</reference>
<dbReference type="Pfam" id="PF21962">
    <property type="entry name" value="DUF6924"/>
    <property type="match status" value="1"/>
</dbReference>
<protein>
    <recommendedName>
        <fullName evidence="1">DUF6924 domain-containing protein</fullName>
    </recommendedName>
</protein>
<dbReference type="InterPro" id="IPR053832">
    <property type="entry name" value="DUF6924"/>
</dbReference>
<sequence length="133" mass="14764">MTSLPQSAGTLLVRTDFSDQEGWEALRTAVTTPNQDGFVANVHVVDDPAYRDVTSEQLAALLDPYSLLIVADTFAITAPGQPLLTMRRDGERVEQLRVVADELWSIENNISLANMDWYEFTRAADADGIFRGF</sequence>
<keyword evidence="3" id="KW-1185">Reference proteome</keyword>
<dbReference type="RefSeq" id="WP_200323196.1">
    <property type="nucleotide sequence ID" value="NZ_JAENJH010000008.1"/>
</dbReference>